<accession>A0ABX9TQS9</accession>
<dbReference type="EMBL" id="RCHC01000070">
    <property type="protein sequence ID" value="RLL16296.1"/>
    <property type="molecule type" value="Genomic_DNA"/>
</dbReference>
<evidence type="ECO:0000313" key="1">
    <source>
        <dbReference type="EMBL" id="RLL16296.1"/>
    </source>
</evidence>
<name>A0ABX9TQS9_9GAMM</name>
<evidence type="ECO:0000313" key="2">
    <source>
        <dbReference type="Proteomes" id="UP000280271"/>
    </source>
</evidence>
<comment type="caution">
    <text evidence="1">The sequence shown here is derived from an EMBL/GenBank/DDBJ whole genome shotgun (WGS) entry which is preliminary data.</text>
</comment>
<protein>
    <submittedName>
        <fullName evidence="1">Uncharacterized protein</fullName>
    </submittedName>
</protein>
<organism evidence="1 2">
    <name type="scientific">Acinetobacter chengduensis</name>
    <dbReference type="NCBI Taxonomy" id="2420890"/>
    <lineage>
        <taxon>Bacteria</taxon>
        <taxon>Pseudomonadati</taxon>
        <taxon>Pseudomonadota</taxon>
        <taxon>Gammaproteobacteria</taxon>
        <taxon>Moraxellales</taxon>
        <taxon>Moraxellaceae</taxon>
        <taxon>Acinetobacter</taxon>
    </lineage>
</organism>
<sequence>MNILNGTEAFNAMSAGQKIEARHTGSDLDFDEIRNFPATVFIDQDYEFRIAVVYMTIGLMQVPEAIKEAPV</sequence>
<proteinExistence type="predicted"/>
<gene>
    <name evidence="1" type="ORF">D9K81_18245</name>
</gene>
<feature type="non-terminal residue" evidence="1">
    <location>
        <position position="71"/>
    </location>
</feature>
<keyword evidence="2" id="KW-1185">Reference proteome</keyword>
<reference evidence="1 2" key="1">
    <citation type="submission" date="2018-09" db="EMBL/GenBank/DDBJ databases">
        <title>The draft genome of Acinetobacter sp. strains.</title>
        <authorList>
            <person name="Qin J."/>
            <person name="Feng Y."/>
            <person name="Zong Z."/>
        </authorList>
    </citation>
    <scope>NUCLEOTIDE SEQUENCE [LARGE SCALE GENOMIC DNA]</scope>
    <source>
        <strain evidence="1 2">WCHAc060005</strain>
    </source>
</reference>
<dbReference type="Proteomes" id="UP000280271">
    <property type="component" value="Unassembled WGS sequence"/>
</dbReference>